<dbReference type="PANTHER" id="PTHR42792:SF2">
    <property type="entry name" value="FLAGELLIN"/>
    <property type="match status" value="1"/>
</dbReference>
<comment type="function">
    <text evidence="4">Flagellin is the subunit protein which polymerizes to form the filaments of bacterial flagella.</text>
</comment>
<comment type="similarity">
    <text evidence="1 4">Belongs to the bacterial flagellin family.</text>
</comment>
<accession>A0ABQ6DWQ5</accession>
<evidence type="ECO:0000313" key="7">
    <source>
        <dbReference type="EMBL" id="GLS89420.1"/>
    </source>
</evidence>
<keyword evidence="8" id="KW-1185">Reference proteome</keyword>
<keyword evidence="3 4" id="KW-0975">Bacterial flagellum</keyword>
<dbReference type="RefSeq" id="WP_284202538.1">
    <property type="nucleotide sequence ID" value="NZ_BSPQ01000001.1"/>
</dbReference>
<dbReference type="EMBL" id="BSPQ01000001">
    <property type="protein sequence ID" value="GLS89420.1"/>
    <property type="molecule type" value="Genomic_DNA"/>
</dbReference>
<evidence type="ECO:0000256" key="1">
    <source>
        <dbReference type="ARBA" id="ARBA00005709"/>
    </source>
</evidence>
<dbReference type="Gene3D" id="3.30.70.2120">
    <property type="match status" value="2"/>
</dbReference>
<gene>
    <name evidence="7" type="primary">fliC</name>
    <name evidence="7" type="ORF">GCM10007916_04870</name>
</gene>
<keyword evidence="7" id="KW-0966">Cell projection</keyword>
<dbReference type="Proteomes" id="UP001157353">
    <property type="component" value="Unassembled WGS sequence"/>
</dbReference>
<evidence type="ECO:0000256" key="3">
    <source>
        <dbReference type="ARBA" id="ARBA00023143"/>
    </source>
</evidence>
<feature type="domain" description="Flagellin N-terminal" evidence="5">
    <location>
        <begin position="5"/>
        <end position="141"/>
    </location>
</feature>
<dbReference type="Gene3D" id="1.20.1330.10">
    <property type="entry name" value="f41 fragment of flagellin, N-terminal domain"/>
    <property type="match status" value="2"/>
</dbReference>
<dbReference type="InterPro" id="IPR042187">
    <property type="entry name" value="Flagellin_C_sub2"/>
</dbReference>
<proteinExistence type="inferred from homology"/>
<keyword evidence="7" id="KW-0282">Flagellum</keyword>
<dbReference type="InterPro" id="IPR001029">
    <property type="entry name" value="Flagellin_N"/>
</dbReference>
<dbReference type="Pfam" id="PF00669">
    <property type="entry name" value="Flagellin_N"/>
    <property type="match status" value="1"/>
</dbReference>
<comment type="subcellular location">
    <subcellularLocation>
        <location evidence="4">Secreted</location>
    </subcellularLocation>
    <subcellularLocation>
        <location evidence="4">Bacterial flagellum</location>
    </subcellularLocation>
</comment>
<comment type="caution">
    <text evidence="7">The sequence shown here is derived from an EMBL/GenBank/DDBJ whole genome shotgun (WGS) entry which is preliminary data.</text>
</comment>
<name>A0ABQ6DWQ5_9GAMM</name>
<keyword evidence="7" id="KW-0969">Cilium</keyword>
<sequence>MAQIINTNIMSLNAQRQLNKSQLTQNQAMERLSSGLRINSAKDDAAGLAISTGMQSQIKGINQAVRNANDGISMAQTAEGSMDEMTNILQRMRELSVQSSNDTNSASNRVSIQKEVDQLYTELDRIATTTQFNGTNLLDGSSGETTLQIGANSGESLSFSIAGVTTSDLGLNGNLNKADLNGGRVGTAGTTAGDLLVNGTDIGTVAAKPGDEAGAMVDAINLKTAETGVSATAYNMVQGDAGSTAVTGITNGLVVNGTTLGATSSMDNLVESINRDVTGITASVGNDGELLLTNEGGKDITIDGAQTDLNAAGFSGVTTGGAGGTFTGYIALDSADDAPIAVSGNAPGGAGFLESNGAGSITSGVATAAGAATTIGATDNLQINGVDIEPAAYTTDQELIDHINTYSGDTGVTMSGSAAGGFQFSAEDGRDVEISSSSPTQAGRNAALSKLGMQSEMGGKVVDSVGLSVTTAAGANNSIDAIDKALTKITDSRANLGAIQNRLGSTISNLENVSQNLASSNSRIQDADFAAESSKMSKAQILQQAGTSMLSQANASTQNVLSLLQG</sequence>
<dbReference type="SUPFAM" id="SSF64518">
    <property type="entry name" value="Phase 1 flagellin"/>
    <property type="match status" value="2"/>
</dbReference>
<dbReference type="Pfam" id="PF00700">
    <property type="entry name" value="Flagellin_C"/>
    <property type="match status" value="1"/>
</dbReference>
<evidence type="ECO:0000256" key="4">
    <source>
        <dbReference type="RuleBase" id="RU362073"/>
    </source>
</evidence>
<protein>
    <recommendedName>
        <fullName evidence="4">Flagellin</fullName>
    </recommendedName>
</protein>
<dbReference type="PRINTS" id="PR00207">
    <property type="entry name" value="FLAGELLIN"/>
</dbReference>
<dbReference type="Gene3D" id="6.10.10.10">
    <property type="entry name" value="Flagellar export chaperone, C-terminal domain"/>
    <property type="match status" value="1"/>
</dbReference>
<reference evidence="8" key="1">
    <citation type="journal article" date="2019" name="Int. J. Syst. Evol. Microbiol.">
        <title>The Global Catalogue of Microorganisms (GCM) 10K type strain sequencing project: providing services to taxonomists for standard genome sequencing and annotation.</title>
        <authorList>
            <consortium name="The Broad Institute Genomics Platform"/>
            <consortium name="The Broad Institute Genome Sequencing Center for Infectious Disease"/>
            <person name="Wu L."/>
            <person name="Ma J."/>
        </authorList>
    </citation>
    <scope>NUCLEOTIDE SEQUENCE [LARGE SCALE GENOMIC DNA]</scope>
    <source>
        <strain evidence="8">NBRC 103166</strain>
    </source>
</reference>
<evidence type="ECO:0000259" key="5">
    <source>
        <dbReference type="Pfam" id="PF00669"/>
    </source>
</evidence>
<dbReference type="InterPro" id="IPR001492">
    <property type="entry name" value="Flagellin"/>
</dbReference>
<dbReference type="InterPro" id="IPR010810">
    <property type="entry name" value="Flagellin_hook_IN_motif"/>
</dbReference>
<feature type="domain" description="Flagellin C-terminal" evidence="6">
    <location>
        <begin position="479"/>
        <end position="564"/>
    </location>
</feature>
<dbReference type="PANTHER" id="PTHR42792">
    <property type="entry name" value="FLAGELLIN"/>
    <property type="match status" value="1"/>
</dbReference>
<dbReference type="Pfam" id="PF07196">
    <property type="entry name" value="Flagellin_IN"/>
    <property type="match status" value="1"/>
</dbReference>
<dbReference type="InterPro" id="IPR046358">
    <property type="entry name" value="Flagellin_C"/>
</dbReference>
<organism evidence="7 8">
    <name type="scientific">Psychromonas marina</name>
    <dbReference type="NCBI Taxonomy" id="88364"/>
    <lineage>
        <taxon>Bacteria</taxon>
        <taxon>Pseudomonadati</taxon>
        <taxon>Pseudomonadota</taxon>
        <taxon>Gammaproteobacteria</taxon>
        <taxon>Alteromonadales</taxon>
        <taxon>Psychromonadaceae</taxon>
        <taxon>Psychromonas</taxon>
    </lineage>
</organism>
<evidence type="ECO:0000259" key="6">
    <source>
        <dbReference type="Pfam" id="PF00700"/>
    </source>
</evidence>
<evidence type="ECO:0000256" key="2">
    <source>
        <dbReference type="ARBA" id="ARBA00022525"/>
    </source>
</evidence>
<evidence type="ECO:0000313" key="8">
    <source>
        <dbReference type="Proteomes" id="UP001157353"/>
    </source>
</evidence>
<keyword evidence="2 4" id="KW-0964">Secreted</keyword>